<dbReference type="AlphaFoldDB" id="A0A9D2J7H2"/>
<sequence length="80" mass="9144">MKMKRLPKKTRNKIKVFVLFLFLSICLKQAGTPELSLTLKSFLHVILILAWLFAGLYLLGFIGQGKKTGESRQEGKDDLY</sequence>
<comment type="caution">
    <text evidence="2">The sequence shown here is derived from an EMBL/GenBank/DDBJ whole genome shotgun (WGS) entry which is preliminary data.</text>
</comment>
<evidence type="ECO:0000256" key="1">
    <source>
        <dbReference type="SAM" id="Phobius"/>
    </source>
</evidence>
<accession>A0A9D2J7H2</accession>
<protein>
    <submittedName>
        <fullName evidence="2">Uncharacterized protein</fullName>
    </submittedName>
</protein>
<reference evidence="2" key="2">
    <citation type="submission" date="2021-04" db="EMBL/GenBank/DDBJ databases">
        <authorList>
            <person name="Gilroy R."/>
        </authorList>
    </citation>
    <scope>NUCLEOTIDE SEQUENCE</scope>
    <source>
        <strain evidence="2">CHK179-28034</strain>
    </source>
</reference>
<reference evidence="2" key="1">
    <citation type="journal article" date="2021" name="PeerJ">
        <title>Extensive microbial diversity within the chicken gut microbiome revealed by metagenomics and culture.</title>
        <authorList>
            <person name="Gilroy R."/>
            <person name="Ravi A."/>
            <person name="Getino M."/>
            <person name="Pursley I."/>
            <person name="Horton D.L."/>
            <person name="Alikhan N.F."/>
            <person name="Baker D."/>
            <person name="Gharbi K."/>
            <person name="Hall N."/>
            <person name="Watson M."/>
            <person name="Adriaenssens E.M."/>
            <person name="Foster-Nyarko E."/>
            <person name="Jarju S."/>
            <person name="Secka A."/>
            <person name="Antonio M."/>
            <person name="Oren A."/>
            <person name="Chaudhuri R.R."/>
            <person name="La Ragione R."/>
            <person name="Hildebrand F."/>
            <person name="Pallen M.J."/>
        </authorList>
    </citation>
    <scope>NUCLEOTIDE SEQUENCE</scope>
    <source>
        <strain evidence="2">CHK179-28034</strain>
    </source>
</reference>
<feature type="transmembrane region" description="Helical" evidence="1">
    <location>
        <begin position="41"/>
        <end position="62"/>
    </location>
</feature>
<keyword evidence="1" id="KW-0812">Transmembrane</keyword>
<evidence type="ECO:0000313" key="2">
    <source>
        <dbReference type="EMBL" id="HIZ39338.1"/>
    </source>
</evidence>
<dbReference type="Proteomes" id="UP000824049">
    <property type="component" value="Unassembled WGS sequence"/>
</dbReference>
<proteinExistence type="predicted"/>
<keyword evidence="1" id="KW-1133">Transmembrane helix</keyword>
<name>A0A9D2J7H2_9FIRM</name>
<dbReference type="EMBL" id="DXBR01000049">
    <property type="protein sequence ID" value="HIZ39338.1"/>
    <property type="molecule type" value="Genomic_DNA"/>
</dbReference>
<gene>
    <name evidence="2" type="ORF">H9968_05315</name>
</gene>
<keyword evidence="1" id="KW-0472">Membrane</keyword>
<organism evidence="2 3">
    <name type="scientific">Candidatus Anaerobutyricum stercoris</name>
    <dbReference type="NCBI Taxonomy" id="2838457"/>
    <lineage>
        <taxon>Bacteria</taxon>
        <taxon>Bacillati</taxon>
        <taxon>Bacillota</taxon>
        <taxon>Clostridia</taxon>
        <taxon>Lachnospirales</taxon>
        <taxon>Lachnospiraceae</taxon>
        <taxon>Anaerobutyricum</taxon>
    </lineage>
</organism>
<evidence type="ECO:0000313" key="3">
    <source>
        <dbReference type="Proteomes" id="UP000824049"/>
    </source>
</evidence>